<reference evidence="2" key="1">
    <citation type="submission" date="2011-05" db="EMBL/GenBank/DDBJ databases">
        <authorList>
            <person name="Richards S.R."/>
            <person name="Qu J."/>
            <person name="Jiang H."/>
            <person name="Jhangiani S.N."/>
            <person name="Agravi P."/>
            <person name="Goodspeed R."/>
            <person name="Gross S."/>
            <person name="Mandapat C."/>
            <person name="Jackson L."/>
            <person name="Mathew T."/>
            <person name="Pu L."/>
            <person name="Thornton R."/>
            <person name="Saada N."/>
            <person name="Wilczek-Boney K.B."/>
            <person name="Lee S."/>
            <person name="Kovar C."/>
            <person name="Wu Y."/>
            <person name="Scherer S.E."/>
            <person name="Worley K.C."/>
            <person name="Muzny D.M."/>
            <person name="Gibbs R."/>
        </authorList>
    </citation>
    <scope>NUCLEOTIDE SEQUENCE</scope>
    <source>
        <strain evidence="2">Brora</strain>
    </source>
</reference>
<proteinExistence type="predicted"/>
<accession>T1IGR8</accession>
<dbReference type="HOGENOM" id="CLU_1612896_0_0_1"/>
<dbReference type="EnsemblMetazoa" id="SMAR000016-RA">
    <property type="protein sequence ID" value="SMAR000016-PA"/>
    <property type="gene ID" value="SMAR000016"/>
</dbReference>
<organism evidence="1 2">
    <name type="scientific">Strigamia maritima</name>
    <name type="common">European centipede</name>
    <name type="synonym">Geophilus maritimus</name>
    <dbReference type="NCBI Taxonomy" id="126957"/>
    <lineage>
        <taxon>Eukaryota</taxon>
        <taxon>Metazoa</taxon>
        <taxon>Ecdysozoa</taxon>
        <taxon>Arthropoda</taxon>
        <taxon>Myriapoda</taxon>
        <taxon>Chilopoda</taxon>
        <taxon>Pleurostigmophora</taxon>
        <taxon>Geophilomorpha</taxon>
        <taxon>Linotaeniidae</taxon>
        <taxon>Strigamia</taxon>
    </lineage>
</organism>
<dbReference type="EMBL" id="AFFK01012690">
    <property type="status" value="NOT_ANNOTATED_CDS"/>
    <property type="molecule type" value="Genomic_DNA"/>
</dbReference>
<evidence type="ECO:0000313" key="1">
    <source>
        <dbReference type="EnsemblMetazoa" id="SMAR000016-PA"/>
    </source>
</evidence>
<evidence type="ECO:0000313" key="2">
    <source>
        <dbReference type="Proteomes" id="UP000014500"/>
    </source>
</evidence>
<reference evidence="1" key="2">
    <citation type="submission" date="2015-02" db="UniProtKB">
        <authorList>
            <consortium name="EnsemblMetazoa"/>
        </authorList>
    </citation>
    <scope>IDENTIFICATION</scope>
</reference>
<sequence>MRVKSVRMRAIMNKDSVNCGPSPASVPLSARLRGCEFDIATKHSATRFVSVSSSRVVPSAIKLELFFLNRKIIFLGFDTLAICCSFISPELLSKISKMAVTNQTRGGVFHSISVVYQDPFKSCVKSWCIFAAGVWLAREMTGLDLMVVNPPLTELACILEEAFCY</sequence>
<keyword evidence="2" id="KW-1185">Reference proteome</keyword>
<protein>
    <submittedName>
        <fullName evidence="1">Uncharacterized protein</fullName>
    </submittedName>
</protein>
<dbReference type="Proteomes" id="UP000014500">
    <property type="component" value="Unassembled WGS sequence"/>
</dbReference>
<name>T1IGR8_STRMM</name>
<dbReference type="AlphaFoldDB" id="T1IGR8"/>